<protein>
    <recommendedName>
        <fullName evidence="4">Oxidoreductase</fullName>
    </recommendedName>
</protein>
<dbReference type="RefSeq" id="WP_308480275.1">
    <property type="nucleotide sequence ID" value="NZ_OY726397.1"/>
</dbReference>
<evidence type="ECO:0008006" key="4">
    <source>
        <dbReference type="Google" id="ProtNLM"/>
    </source>
</evidence>
<organism evidence="2 3">
    <name type="scientific">[Mycobacterium] burgundiense</name>
    <dbReference type="NCBI Taxonomy" id="3064286"/>
    <lineage>
        <taxon>Bacteria</taxon>
        <taxon>Bacillati</taxon>
        <taxon>Actinomycetota</taxon>
        <taxon>Actinomycetes</taxon>
        <taxon>Mycobacteriales</taxon>
        <taxon>Mycobacteriaceae</taxon>
        <taxon>Mycolicibacterium</taxon>
    </lineage>
</organism>
<evidence type="ECO:0000313" key="3">
    <source>
        <dbReference type="Proteomes" id="UP001190465"/>
    </source>
</evidence>
<feature type="region of interest" description="Disordered" evidence="1">
    <location>
        <begin position="61"/>
        <end position="84"/>
    </location>
</feature>
<feature type="compositionally biased region" description="Polar residues" evidence="1">
    <location>
        <begin position="73"/>
        <end position="84"/>
    </location>
</feature>
<reference evidence="2 3" key="1">
    <citation type="submission" date="2023-08" db="EMBL/GenBank/DDBJ databases">
        <authorList>
            <person name="Folkvardsen B D."/>
            <person name="Norman A."/>
        </authorList>
    </citation>
    <scope>NUCLEOTIDE SEQUENCE [LARGE SCALE GENOMIC DNA]</scope>
    <source>
        <strain evidence="2 3">Mu0053</strain>
    </source>
</reference>
<proteinExistence type="predicted"/>
<name>A0ABM9M7E1_9MYCO</name>
<dbReference type="EMBL" id="OY726397">
    <property type="protein sequence ID" value="CAJ1511104.1"/>
    <property type="molecule type" value="Genomic_DNA"/>
</dbReference>
<evidence type="ECO:0000256" key="1">
    <source>
        <dbReference type="SAM" id="MobiDB-lite"/>
    </source>
</evidence>
<accession>A0ABM9M7E1</accession>
<evidence type="ECO:0000313" key="2">
    <source>
        <dbReference type="EMBL" id="CAJ1511104.1"/>
    </source>
</evidence>
<sequence length="84" mass="8974">MSESPTTARIDDAAPGDLITFDRGVGEQAFKVVHKETAESGFLITLEGDDGETCQLEMAAGTPVKRSLESKWESTQSPTPDSNS</sequence>
<keyword evidence="3" id="KW-1185">Reference proteome</keyword>
<gene>
    <name evidence="2" type="ORF">MU0053_005021</name>
</gene>
<dbReference type="Proteomes" id="UP001190465">
    <property type="component" value="Chromosome"/>
</dbReference>